<evidence type="ECO:0000313" key="2">
    <source>
        <dbReference type="EMBL" id="MBM7619864.1"/>
    </source>
</evidence>
<dbReference type="GO" id="GO:0004040">
    <property type="term" value="F:amidase activity"/>
    <property type="evidence" value="ECO:0007669"/>
    <property type="project" value="UniProtKB-EC"/>
</dbReference>
<reference evidence="2 3" key="1">
    <citation type="submission" date="2021-01" db="EMBL/GenBank/DDBJ databases">
        <title>Genomic Encyclopedia of Type Strains, Phase IV (KMG-IV): sequencing the most valuable type-strain genomes for metagenomic binning, comparative biology and taxonomic classification.</title>
        <authorList>
            <person name="Goeker M."/>
        </authorList>
    </citation>
    <scope>NUCLEOTIDE SEQUENCE [LARGE SCALE GENOMIC DNA]</scope>
    <source>
        <strain evidence="2 3">DSM 25879</strain>
    </source>
</reference>
<dbReference type="PANTHER" id="PTHR42678">
    <property type="entry name" value="AMIDASE"/>
    <property type="match status" value="1"/>
</dbReference>
<dbReference type="SUPFAM" id="SSF75304">
    <property type="entry name" value="Amidase signature (AS) enzymes"/>
    <property type="match status" value="1"/>
</dbReference>
<dbReference type="Gene3D" id="3.90.1300.10">
    <property type="entry name" value="Amidase signature (AS) domain"/>
    <property type="match status" value="1"/>
</dbReference>
<dbReference type="NCBIfam" id="NF005300">
    <property type="entry name" value="PRK06828.1"/>
    <property type="match status" value="1"/>
</dbReference>
<protein>
    <submittedName>
        <fullName evidence="2">Amidase</fullName>
        <ecNumber evidence="2">3.5.1.4</ecNumber>
    </submittedName>
</protein>
<sequence length="496" mass="53637">MYHPKLADLVNEWLPEATIEQLQGALENGEITSKELVLMYLHRIGQHDKKGISLNSILEINPDAVFIAEALDLERWRKGARGPLHGIPVLVKDNIDTGDHMHTSAGSVALAEHNAAEDSFVAKQLRDAGAIILGKTNMTEWANFMTKNMPSGYSSRGGQVLNPYGPGKFDVGGSSSGSGAAIAANFAVAAIGTETSGSILSPASMNSLVGIKPTVGLISRRGIIPITYSQDTAGPMTRTVKDAAILLSALTSTDKSDSATLSNPNPGLSYTSFLLKEGLHGMRIGIARDPFFTYLSDEEALVMEEAIACLRENGAIVVDNVNIPFSKEKWDYHTLFYEFKPSLNAYLSKTGPHVPVKSLKDLIAFNKKDSGKMLKYDQTVLIESENLSGSLTEEEYLVSRERDLFRTQEGGIDACMDGYELDAILTPNNFGASLPAKAGYPSITVPGGYTPEGKPVGVTFTARAYEESTLIQIGYAYEQATLHRKAPVLQKKEVKS</sequence>
<name>A0ABS2NZ09_9BACI</name>
<dbReference type="Proteomes" id="UP000737402">
    <property type="component" value="Unassembled WGS sequence"/>
</dbReference>
<dbReference type="EMBL" id="JAFBED010000003">
    <property type="protein sequence ID" value="MBM7619864.1"/>
    <property type="molecule type" value="Genomic_DNA"/>
</dbReference>
<accession>A0ABS2NZ09</accession>
<dbReference type="PANTHER" id="PTHR42678:SF34">
    <property type="entry name" value="OS04G0183300 PROTEIN"/>
    <property type="match status" value="1"/>
</dbReference>
<keyword evidence="2" id="KW-0378">Hydrolase</keyword>
<evidence type="ECO:0000313" key="3">
    <source>
        <dbReference type="Proteomes" id="UP000737402"/>
    </source>
</evidence>
<evidence type="ECO:0000259" key="1">
    <source>
        <dbReference type="Pfam" id="PF01425"/>
    </source>
</evidence>
<feature type="domain" description="Amidase" evidence="1">
    <location>
        <begin position="35"/>
        <end position="470"/>
    </location>
</feature>
<organism evidence="2 3">
    <name type="scientific">Sutcliffiella tianshenii</name>
    <dbReference type="NCBI Taxonomy" id="1463404"/>
    <lineage>
        <taxon>Bacteria</taxon>
        <taxon>Bacillati</taxon>
        <taxon>Bacillota</taxon>
        <taxon>Bacilli</taxon>
        <taxon>Bacillales</taxon>
        <taxon>Bacillaceae</taxon>
        <taxon>Sutcliffiella</taxon>
    </lineage>
</organism>
<comment type="caution">
    <text evidence="2">The sequence shown here is derived from an EMBL/GenBank/DDBJ whole genome shotgun (WGS) entry which is preliminary data.</text>
</comment>
<dbReference type="Pfam" id="PF01425">
    <property type="entry name" value="Amidase"/>
    <property type="match status" value="1"/>
</dbReference>
<gene>
    <name evidence="2" type="ORF">JOC95_001716</name>
</gene>
<keyword evidence="3" id="KW-1185">Reference proteome</keyword>
<dbReference type="InterPro" id="IPR023631">
    <property type="entry name" value="Amidase_dom"/>
</dbReference>
<dbReference type="EC" id="3.5.1.4" evidence="2"/>
<dbReference type="InterPro" id="IPR036928">
    <property type="entry name" value="AS_sf"/>
</dbReference>
<dbReference type="RefSeq" id="WP_204415118.1">
    <property type="nucleotide sequence ID" value="NZ_JAFBED010000003.1"/>
</dbReference>
<proteinExistence type="predicted"/>